<reference evidence="1 2" key="1">
    <citation type="journal article" date="2018" name="Sci. Rep.">
        <title>Comparative genomics provides insights into the lifestyle and reveals functional heterogeneity of dark septate endophytic fungi.</title>
        <authorList>
            <person name="Knapp D.G."/>
            <person name="Nemeth J.B."/>
            <person name="Barry K."/>
            <person name="Hainaut M."/>
            <person name="Henrissat B."/>
            <person name="Johnson J."/>
            <person name="Kuo A."/>
            <person name="Lim J.H.P."/>
            <person name="Lipzen A."/>
            <person name="Nolan M."/>
            <person name="Ohm R.A."/>
            <person name="Tamas L."/>
            <person name="Grigoriev I.V."/>
            <person name="Spatafora J.W."/>
            <person name="Nagy L.G."/>
            <person name="Kovacs G.M."/>
        </authorList>
    </citation>
    <scope>NUCLEOTIDE SEQUENCE [LARGE SCALE GENOMIC DNA]</scope>
    <source>
        <strain evidence="1 2">DSE2036</strain>
    </source>
</reference>
<proteinExistence type="predicted"/>
<accession>A0A2V1CWF4</accession>
<sequence>MPAPAAPAIAARPSSLKRAAIKAKHQAKRRLPQKSEIDFSCAIPFNAIPQLIKDRFQQYKKVFRTGN</sequence>
<keyword evidence="2" id="KW-1185">Reference proteome</keyword>
<evidence type="ECO:0000313" key="2">
    <source>
        <dbReference type="Proteomes" id="UP000244855"/>
    </source>
</evidence>
<protein>
    <submittedName>
        <fullName evidence="1">Uncharacterized protein</fullName>
    </submittedName>
</protein>
<name>A0A2V1CWF4_9PLEO</name>
<organism evidence="1 2">
    <name type="scientific">Periconia macrospinosa</name>
    <dbReference type="NCBI Taxonomy" id="97972"/>
    <lineage>
        <taxon>Eukaryota</taxon>
        <taxon>Fungi</taxon>
        <taxon>Dikarya</taxon>
        <taxon>Ascomycota</taxon>
        <taxon>Pezizomycotina</taxon>
        <taxon>Dothideomycetes</taxon>
        <taxon>Pleosporomycetidae</taxon>
        <taxon>Pleosporales</taxon>
        <taxon>Massarineae</taxon>
        <taxon>Periconiaceae</taxon>
        <taxon>Periconia</taxon>
    </lineage>
</organism>
<dbReference type="AlphaFoldDB" id="A0A2V1CWF4"/>
<dbReference type="EMBL" id="KZ806807">
    <property type="protein sequence ID" value="PVH90047.1"/>
    <property type="molecule type" value="Genomic_DNA"/>
</dbReference>
<gene>
    <name evidence="1" type="ORF">DM02DRAFT_665621</name>
</gene>
<dbReference type="Proteomes" id="UP000244855">
    <property type="component" value="Unassembled WGS sequence"/>
</dbReference>
<evidence type="ECO:0000313" key="1">
    <source>
        <dbReference type="EMBL" id="PVH90047.1"/>
    </source>
</evidence>